<protein>
    <recommendedName>
        <fullName evidence="3">F-box domain-containing protein</fullName>
    </recommendedName>
</protein>
<dbReference type="EMBL" id="KB446555">
    <property type="protein sequence ID" value="EME89093.1"/>
    <property type="molecule type" value="Genomic_DNA"/>
</dbReference>
<evidence type="ECO:0000313" key="1">
    <source>
        <dbReference type="EMBL" id="EME89093.1"/>
    </source>
</evidence>
<sequence>MHTEFPTTCKHVLKSVSSQTHTWPGLHRIVPLIYGIKRQLHASQESQLDSPLEALPAEVLQEIFDYAANVDLAVVSRQMASKLSKSRHLQIELTSRLLVPVLNRNGTASSADLAAATRLLNSRFMTWDFFKNWLKTYSTNLSPISLTDSDSYWQRVWAALYPEPELLPPKKLFLRPFTEPKLAFLRTVAQNITDLHALDAAYGEHAQEGLTQAVTDGNAQFVSFLLGMGG</sequence>
<evidence type="ECO:0008006" key="3">
    <source>
        <dbReference type="Google" id="ProtNLM"/>
    </source>
</evidence>
<dbReference type="AlphaFoldDB" id="N1QCE5"/>
<dbReference type="VEuPathDB" id="FungiDB:MYCFIDRAFT_76460"/>
<organism evidence="1 2">
    <name type="scientific">Pseudocercospora fijiensis (strain CIRAD86)</name>
    <name type="common">Black leaf streak disease fungus</name>
    <name type="synonym">Mycosphaerella fijiensis</name>
    <dbReference type="NCBI Taxonomy" id="383855"/>
    <lineage>
        <taxon>Eukaryota</taxon>
        <taxon>Fungi</taxon>
        <taxon>Dikarya</taxon>
        <taxon>Ascomycota</taxon>
        <taxon>Pezizomycotina</taxon>
        <taxon>Dothideomycetes</taxon>
        <taxon>Dothideomycetidae</taxon>
        <taxon>Mycosphaerellales</taxon>
        <taxon>Mycosphaerellaceae</taxon>
        <taxon>Pseudocercospora</taxon>
    </lineage>
</organism>
<dbReference type="GeneID" id="19341205"/>
<keyword evidence="2" id="KW-1185">Reference proteome</keyword>
<dbReference type="eggNOG" id="ENOG502T0X6">
    <property type="taxonomic scope" value="Eukaryota"/>
</dbReference>
<dbReference type="HOGENOM" id="CLU_1205217_0_0_1"/>
<proteinExistence type="predicted"/>
<accession>N1QCE5</accession>
<evidence type="ECO:0000313" key="2">
    <source>
        <dbReference type="Proteomes" id="UP000016932"/>
    </source>
</evidence>
<dbReference type="RefSeq" id="XP_007920461.1">
    <property type="nucleotide sequence ID" value="XM_007922270.1"/>
</dbReference>
<dbReference type="OrthoDB" id="4167490at2759"/>
<gene>
    <name evidence="1" type="ORF">MYCFIDRAFT_76460</name>
</gene>
<dbReference type="STRING" id="383855.N1QCE5"/>
<name>N1QCE5_PSEFD</name>
<dbReference type="Proteomes" id="UP000016932">
    <property type="component" value="Unassembled WGS sequence"/>
</dbReference>
<reference evidence="1 2" key="1">
    <citation type="journal article" date="2012" name="PLoS Pathog.">
        <title>Diverse lifestyles and strategies of plant pathogenesis encoded in the genomes of eighteen Dothideomycetes fungi.</title>
        <authorList>
            <person name="Ohm R.A."/>
            <person name="Feau N."/>
            <person name="Henrissat B."/>
            <person name="Schoch C.L."/>
            <person name="Horwitz B.A."/>
            <person name="Barry K.W."/>
            <person name="Condon B.J."/>
            <person name="Copeland A.C."/>
            <person name="Dhillon B."/>
            <person name="Glaser F."/>
            <person name="Hesse C.N."/>
            <person name="Kosti I."/>
            <person name="LaButti K."/>
            <person name="Lindquist E.A."/>
            <person name="Lucas S."/>
            <person name="Salamov A.A."/>
            <person name="Bradshaw R.E."/>
            <person name="Ciuffetti L."/>
            <person name="Hamelin R.C."/>
            <person name="Kema G.H.J."/>
            <person name="Lawrence C."/>
            <person name="Scott J.A."/>
            <person name="Spatafora J.W."/>
            <person name="Turgeon B.G."/>
            <person name="de Wit P.J.G.M."/>
            <person name="Zhong S."/>
            <person name="Goodwin S.B."/>
            <person name="Grigoriev I.V."/>
        </authorList>
    </citation>
    <scope>NUCLEOTIDE SEQUENCE [LARGE SCALE GENOMIC DNA]</scope>
    <source>
        <strain evidence="1 2">CIRAD86</strain>
    </source>
</reference>
<dbReference type="KEGG" id="pfj:MYCFIDRAFT_76460"/>